<comment type="similarity">
    <text evidence="2">In the N-terminal section; belongs to the glycosyltransferase 51 family.</text>
</comment>
<keyword evidence="11" id="KW-0961">Cell wall biogenesis/degradation</keyword>
<evidence type="ECO:0000256" key="14">
    <source>
        <dbReference type="SAM" id="MobiDB-lite"/>
    </source>
</evidence>
<evidence type="ECO:0000256" key="2">
    <source>
        <dbReference type="ARBA" id="ARBA00007739"/>
    </source>
</evidence>
<evidence type="ECO:0000256" key="4">
    <source>
        <dbReference type="ARBA" id="ARBA00022670"/>
    </source>
</evidence>
<evidence type="ECO:0000256" key="5">
    <source>
        <dbReference type="ARBA" id="ARBA00022676"/>
    </source>
</evidence>
<feature type="domain" description="Glycosyl transferase family 51" evidence="16">
    <location>
        <begin position="68"/>
        <end position="253"/>
    </location>
</feature>
<proteinExistence type="inferred from homology"/>
<dbReference type="PANTHER" id="PTHR32282">
    <property type="entry name" value="BINDING PROTEIN TRANSPEPTIDASE, PUTATIVE-RELATED"/>
    <property type="match status" value="1"/>
</dbReference>
<dbReference type="HOGENOM" id="CLU_006354_2_6_11"/>
<dbReference type="GO" id="GO:0008360">
    <property type="term" value="P:regulation of cell shape"/>
    <property type="evidence" value="ECO:0007669"/>
    <property type="project" value="UniProtKB-KW"/>
</dbReference>
<dbReference type="Pfam" id="PF00905">
    <property type="entry name" value="Transpeptidase"/>
    <property type="match status" value="1"/>
</dbReference>
<dbReference type="GO" id="GO:0071555">
    <property type="term" value="P:cell wall organization"/>
    <property type="evidence" value="ECO:0007669"/>
    <property type="project" value="UniProtKB-KW"/>
</dbReference>
<dbReference type="GO" id="GO:0006508">
    <property type="term" value="P:proteolysis"/>
    <property type="evidence" value="ECO:0007669"/>
    <property type="project" value="UniProtKB-KW"/>
</dbReference>
<evidence type="ECO:0000256" key="10">
    <source>
        <dbReference type="ARBA" id="ARBA00023268"/>
    </source>
</evidence>
<evidence type="ECO:0000256" key="12">
    <source>
        <dbReference type="ARBA" id="ARBA00034000"/>
    </source>
</evidence>
<keyword evidence="18" id="KW-1185">Reference proteome</keyword>
<feature type="domain" description="Penicillin-binding protein transpeptidase" evidence="15">
    <location>
        <begin position="361"/>
        <end position="629"/>
    </location>
</feature>
<keyword evidence="10" id="KW-0511">Multifunctional enzyme</keyword>
<evidence type="ECO:0000256" key="6">
    <source>
        <dbReference type="ARBA" id="ARBA00022679"/>
    </source>
</evidence>
<dbReference type="EC" id="2.4.2.-" evidence="17"/>
<dbReference type="Gene3D" id="1.10.3810.10">
    <property type="entry name" value="Biosynthetic peptidoglycan transglycosylase-like"/>
    <property type="match status" value="1"/>
</dbReference>
<dbReference type="Gene3D" id="3.40.710.10">
    <property type="entry name" value="DD-peptidase/beta-lactamase superfamily"/>
    <property type="match status" value="1"/>
</dbReference>
<comment type="similarity">
    <text evidence="1">In the C-terminal section; belongs to the transpeptidase family.</text>
</comment>
<evidence type="ECO:0000259" key="16">
    <source>
        <dbReference type="Pfam" id="PF00912"/>
    </source>
</evidence>
<keyword evidence="4" id="KW-0645">Protease</keyword>
<dbReference type="KEGG" id="crd:CRES_2033"/>
<dbReference type="InterPro" id="IPR001460">
    <property type="entry name" value="PCN-bd_Tpept"/>
</dbReference>
<evidence type="ECO:0000256" key="3">
    <source>
        <dbReference type="ARBA" id="ARBA00022645"/>
    </source>
</evidence>
<accession>F8DXP9</accession>
<keyword evidence="7" id="KW-0378">Hydrolase</keyword>
<evidence type="ECO:0000256" key="7">
    <source>
        <dbReference type="ARBA" id="ARBA00022801"/>
    </source>
</evidence>
<keyword evidence="9" id="KW-0573">Peptidoglycan synthesis</keyword>
<dbReference type="SUPFAM" id="SSF56601">
    <property type="entry name" value="beta-lactamase/transpeptidase-like"/>
    <property type="match status" value="1"/>
</dbReference>
<evidence type="ECO:0000256" key="8">
    <source>
        <dbReference type="ARBA" id="ARBA00022960"/>
    </source>
</evidence>
<dbReference type="GO" id="GO:0030288">
    <property type="term" value="C:outer membrane-bounded periplasmic space"/>
    <property type="evidence" value="ECO:0007669"/>
    <property type="project" value="TreeGrafter"/>
</dbReference>
<comment type="catalytic activity">
    <reaction evidence="13">
        <text>[GlcNAc-(1-&gt;4)-Mur2Ac(oyl-L-Ala-gamma-D-Glu-L-Lys-D-Ala-D-Ala)](n)-di-trans,octa-cis-undecaprenyl diphosphate + beta-D-GlcNAc-(1-&gt;4)-Mur2Ac(oyl-L-Ala-gamma-D-Glu-L-Lys-D-Ala-D-Ala)-di-trans,octa-cis-undecaprenyl diphosphate = [GlcNAc-(1-&gt;4)-Mur2Ac(oyl-L-Ala-gamma-D-Glu-L-Lys-D-Ala-D-Ala)](n+1)-di-trans,octa-cis-undecaprenyl diphosphate + di-trans,octa-cis-undecaprenyl diphosphate + H(+)</text>
        <dbReference type="Rhea" id="RHEA:23708"/>
        <dbReference type="Rhea" id="RHEA-COMP:9602"/>
        <dbReference type="Rhea" id="RHEA-COMP:9603"/>
        <dbReference type="ChEBI" id="CHEBI:15378"/>
        <dbReference type="ChEBI" id="CHEBI:58405"/>
        <dbReference type="ChEBI" id="CHEBI:60033"/>
        <dbReference type="ChEBI" id="CHEBI:78435"/>
        <dbReference type="EC" id="2.4.99.28"/>
    </reaction>
</comment>
<evidence type="ECO:0000259" key="15">
    <source>
        <dbReference type="Pfam" id="PF00905"/>
    </source>
</evidence>
<organism evidence="17 18">
    <name type="scientific">Corynebacterium resistens (strain DSM 45100 / JCM 12819 / GTC 2026 / SICGH 158)</name>
    <dbReference type="NCBI Taxonomy" id="662755"/>
    <lineage>
        <taxon>Bacteria</taxon>
        <taxon>Bacillati</taxon>
        <taxon>Actinomycetota</taxon>
        <taxon>Actinomycetes</taxon>
        <taxon>Mycobacteriales</taxon>
        <taxon>Corynebacteriaceae</taxon>
        <taxon>Corynebacterium</taxon>
    </lineage>
</organism>
<dbReference type="SUPFAM" id="SSF53955">
    <property type="entry name" value="Lysozyme-like"/>
    <property type="match status" value="1"/>
</dbReference>
<dbReference type="eggNOG" id="COG0744">
    <property type="taxonomic scope" value="Bacteria"/>
</dbReference>
<dbReference type="InterPro" id="IPR001264">
    <property type="entry name" value="Glyco_trans_51"/>
</dbReference>
<dbReference type="InterPro" id="IPR012338">
    <property type="entry name" value="Beta-lactam/transpept-like"/>
</dbReference>
<evidence type="ECO:0000256" key="1">
    <source>
        <dbReference type="ARBA" id="ARBA00007090"/>
    </source>
</evidence>
<sequence length="756" mass="80409">MNTSTSLAKLFAAILVGGLLLALAMVPFAGLSGWAVSATNKTMNSNVQDISANDDLPRMSRVTDRNGSTLAYIYDQRRIEVSPDAISQSMKDAIVSIEDRRFFEHGGVDVRGTIRAAAANVTSGGVSEGASTLNQQYVKNYLLLVKADSTEQQAAAIETSIPRKLREMKMASELDKKFSKDEILARYLNLVSFGNNAFGVQTAAQTYFGANAKDLTVPQAALLAGVVQSTSRHDPFTNPDSARARRNAVLDAMASTGKISTEEAKKYKEQPLGVGKEPRRNTNGCIGAGNAGFFCDYVMQWLDSKGLDRDKIAKGGYTIRTTLDRPAQEAANKASKKHVSATAPGVASASNYVTPTKDGHEVLAMASSRNYGLDSKKYETVLPITHSLQGHGAGSVFKIFAAAKAIEQGAGLNTVLDVPSRLDVDNMGHGGAKNCPPTKYCVENAGPYKSTMTLKEALATSPNTPFISMVEKVGVKEVVDLAVKMGLRSYANKNSHGDTSVAKYTTDNNLGSFVLGPNAVNPLELSNVAATLADHGRWCEPRPVLKVTDHAGKEVDLKKTECEQALNKDVADALANGMGSDISSGTATSAASSVGWSGPISAKTGTTETSYSAAFLGFTPKWAGSTYIFNDGGTSMNLCTAPVRQCAEGNLYGGNEPAQTFLETSKTEVGRYGGPGLPSYDRKYDSGTDPGKFASQNPTRSTATNSNSTAPSRDRSSRSPNTPPALQDFESQINDLLNRLQTFGNQPSQGTRPGRR</sequence>
<keyword evidence="5 17" id="KW-0328">Glycosyltransferase</keyword>
<reference evidence="17 18" key="1">
    <citation type="journal article" date="2012" name="BMC Genomics">
        <title>Complete genome sequence, lifestyle, and multi-drug resistance of the human pathogen Corynebacterium resistens DSM 45100 isolated from blood samples of a leukemia patient.</title>
        <authorList>
            <person name="Schroder J."/>
            <person name="Maus I."/>
            <person name="Meyer K."/>
            <person name="Wordemann S."/>
            <person name="Blom J."/>
            <person name="Jaenicke S."/>
            <person name="Schneider J."/>
            <person name="Trost E."/>
            <person name="Tauch A."/>
        </authorList>
    </citation>
    <scope>NUCLEOTIDE SEQUENCE [LARGE SCALE GENOMIC DNA]</scope>
    <source>
        <strain evidence="18">DSM 45100 / JCM 12819 / CCUG 50093 / GTC 2026 / SICGH 158</strain>
    </source>
</reference>
<keyword evidence="3" id="KW-0121">Carboxypeptidase</keyword>
<evidence type="ECO:0000313" key="18">
    <source>
        <dbReference type="Proteomes" id="UP000000492"/>
    </source>
</evidence>
<protein>
    <submittedName>
        <fullName evidence="17">Penicillin-binding protein 1</fullName>
        <ecNumber evidence="17">2.4.2.-</ecNumber>
    </submittedName>
</protein>
<dbReference type="InterPro" id="IPR050396">
    <property type="entry name" value="Glycosyltr_51/Transpeptidase"/>
</dbReference>
<dbReference type="GO" id="GO:0008955">
    <property type="term" value="F:peptidoglycan glycosyltransferase activity"/>
    <property type="evidence" value="ECO:0007669"/>
    <property type="project" value="UniProtKB-EC"/>
</dbReference>
<dbReference type="Proteomes" id="UP000000492">
    <property type="component" value="Chromosome"/>
</dbReference>
<evidence type="ECO:0000256" key="13">
    <source>
        <dbReference type="ARBA" id="ARBA00049902"/>
    </source>
</evidence>
<keyword evidence="8" id="KW-0133">Cell shape</keyword>
<dbReference type="GO" id="GO:0008658">
    <property type="term" value="F:penicillin binding"/>
    <property type="evidence" value="ECO:0007669"/>
    <property type="project" value="InterPro"/>
</dbReference>
<evidence type="ECO:0000313" key="17">
    <source>
        <dbReference type="EMBL" id="AEI10386.1"/>
    </source>
</evidence>
<dbReference type="FunFam" id="1.10.3810.10:FF:000001">
    <property type="entry name" value="Penicillin-binding protein 1A"/>
    <property type="match status" value="1"/>
</dbReference>
<dbReference type="AlphaFoldDB" id="F8DXP9"/>
<evidence type="ECO:0000256" key="11">
    <source>
        <dbReference type="ARBA" id="ARBA00023316"/>
    </source>
</evidence>
<dbReference type="EMBL" id="CP002857">
    <property type="protein sequence ID" value="AEI10386.1"/>
    <property type="molecule type" value="Genomic_DNA"/>
</dbReference>
<dbReference type="Pfam" id="PF00912">
    <property type="entry name" value="Transgly"/>
    <property type="match status" value="1"/>
</dbReference>
<dbReference type="RefSeq" id="WP_013889368.1">
    <property type="nucleotide sequence ID" value="NC_015673.1"/>
</dbReference>
<keyword evidence="6 17" id="KW-0808">Transferase</keyword>
<dbReference type="STRING" id="662755.CRES_2033"/>
<feature type="region of interest" description="Disordered" evidence="14">
    <location>
        <begin position="665"/>
        <end position="728"/>
    </location>
</feature>
<feature type="compositionally biased region" description="Low complexity" evidence="14">
    <location>
        <begin position="698"/>
        <end position="711"/>
    </location>
</feature>
<gene>
    <name evidence="17" type="primary">pbp1B</name>
    <name evidence="17" type="ordered locus">CRES_2033</name>
</gene>
<dbReference type="InterPro" id="IPR023346">
    <property type="entry name" value="Lysozyme-like_dom_sf"/>
</dbReference>
<evidence type="ECO:0000256" key="9">
    <source>
        <dbReference type="ARBA" id="ARBA00022984"/>
    </source>
</evidence>
<dbReference type="PANTHER" id="PTHR32282:SF33">
    <property type="entry name" value="PEPTIDOGLYCAN GLYCOSYLTRANSFERASE"/>
    <property type="match status" value="1"/>
</dbReference>
<name>F8DXP9_CORRG</name>
<dbReference type="GO" id="GO:0009002">
    <property type="term" value="F:serine-type D-Ala-D-Ala carboxypeptidase activity"/>
    <property type="evidence" value="ECO:0007669"/>
    <property type="project" value="UniProtKB-EC"/>
</dbReference>
<dbReference type="InterPro" id="IPR036950">
    <property type="entry name" value="PBP_transglycosylase"/>
</dbReference>
<comment type="catalytic activity">
    <reaction evidence="12">
        <text>Preferential cleavage: (Ac)2-L-Lys-D-Ala-|-D-Ala. Also transpeptidation of peptidyl-alanyl moieties that are N-acyl substituents of D-alanine.</text>
        <dbReference type="EC" id="3.4.16.4"/>
    </reaction>
</comment>
<dbReference type="GO" id="GO:0009252">
    <property type="term" value="P:peptidoglycan biosynthetic process"/>
    <property type="evidence" value="ECO:0007669"/>
    <property type="project" value="UniProtKB-KW"/>
</dbReference>